<dbReference type="GO" id="GO:0004334">
    <property type="term" value="F:fumarylacetoacetase activity"/>
    <property type="evidence" value="ECO:0007669"/>
    <property type="project" value="UniProtKB-UniRule"/>
</dbReference>
<keyword evidence="8 15" id="KW-0106">Calcium</keyword>
<evidence type="ECO:0000256" key="9">
    <source>
        <dbReference type="ARBA" id="ARBA00022842"/>
    </source>
</evidence>
<evidence type="ECO:0000256" key="1">
    <source>
        <dbReference type="ARBA" id="ARBA00000353"/>
    </source>
</evidence>
<feature type="binding site" evidence="15">
    <location>
        <position position="238"/>
    </location>
    <ligand>
        <name>Mg(2+)</name>
        <dbReference type="ChEBI" id="CHEBI:18420"/>
    </ligand>
</feature>
<evidence type="ECO:0000259" key="18">
    <source>
        <dbReference type="Pfam" id="PF09298"/>
    </source>
</evidence>
<evidence type="ECO:0000256" key="15">
    <source>
        <dbReference type="PIRSR" id="PIRSR605959-3"/>
    </source>
</evidence>
<dbReference type="InterPro" id="IPR015377">
    <property type="entry name" value="Fumarylacetoacetase_N"/>
</dbReference>
<keyword evidence="6 15" id="KW-0479">Metal-binding</keyword>
<protein>
    <recommendedName>
        <fullName evidence="5 16">Fumarylacetoacetase</fullName>
        <ecNumber evidence="4 16">3.7.1.2</ecNumber>
    </recommendedName>
    <alternativeName>
        <fullName evidence="12 16">Fumarylacetoacetate hydrolase</fullName>
    </alternativeName>
</protein>
<feature type="binding site" evidence="15">
    <location>
        <position position="218"/>
    </location>
    <ligand>
        <name>Mg(2+)</name>
        <dbReference type="ChEBI" id="CHEBI:18420"/>
    </ligand>
</feature>
<feature type="binding site" evidence="14">
    <location>
        <position position="229"/>
    </location>
    <ligand>
        <name>substrate</name>
    </ligand>
</feature>
<dbReference type="GO" id="GO:0046872">
    <property type="term" value="F:metal ion binding"/>
    <property type="evidence" value="ECO:0007669"/>
    <property type="project" value="UniProtKB-UniRule"/>
</dbReference>
<dbReference type="PANTHER" id="PTHR43069:SF2">
    <property type="entry name" value="FUMARYLACETOACETASE"/>
    <property type="match status" value="1"/>
</dbReference>
<evidence type="ECO:0000313" key="19">
    <source>
        <dbReference type="EMBL" id="NDV32162.1"/>
    </source>
</evidence>
<dbReference type="SUPFAM" id="SSF63433">
    <property type="entry name" value="Fumarylacetoacetate hydrolase, FAH, N-terminal domain"/>
    <property type="match status" value="1"/>
</dbReference>
<keyword evidence="7 16" id="KW-0378">Hydrolase</keyword>
<dbReference type="GO" id="GO:1902000">
    <property type="term" value="P:homogentisate catabolic process"/>
    <property type="evidence" value="ECO:0007669"/>
    <property type="project" value="TreeGrafter"/>
</dbReference>
<dbReference type="InterPro" id="IPR011234">
    <property type="entry name" value="Fumarylacetoacetase-like_C"/>
</dbReference>
<evidence type="ECO:0000256" key="6">
    <source>
        <dbReference type="ARBA" id="ARBA00022723"/>
    </source>
</evidence>
<keyword evidence="11 16" id="KW-0585">Phenylalanine catabolism</keyword>
<dbReference type="Gene3D" id="3.90.850.10">
    <property type="entry name" value="Fumarylacetoacetase-like, C-terminal domain"/>
    <property type="match status" value="1"/>
</dbReference>
<evidence type="ECO:0000256" key="10">
    <source>
        <dbReference type="ARBA" id="ARBA00022878"/>
    </source>
</evidence>
<dbReference type="EMBL" id="GIBP01003193">
    <property type="protein sequence ID" value="NDV32162.1"/>
    <property type="molecule type" value="Transcribed_RNA"/>
</dbReference>
<evidence type="ECO:0000256" key="2">
    <source>
        <dbReference type="ARBA" id="ARBA00004782"/>
    </source>
</evidence>
<evidence type="ECO:0000259" key="17">
    <source>
        <dbReference type="Pfam" id="PF01557"/>
    </source>
</evidence>
<comment type="cofactor">
    <cofactor evidence="16">
        <name>Mg(2+)</name>
        <dbReference type="ChEBI" id="CHEBI:18420"/>
    </cofactor>
    <cofactor evidence="16">
        <name>Ca(2+)</name>
        <dbReference type="ChEBI" id="CHEBI:29108"/>
    </cofactor>
</comment>
<keyword evidence="9 15" id="KW-0460">Magnesium</keyword>
<feature type="binding site" evidence="14">
    <location>
        <position position="335"/>
    </location>
    <ligand>
        <name>substrate</name>
    </ligand>
</feature>
<dbReference type="InterPro" id="IPR036663">
    <property type="entry name" value="Fumarylacetoacetase_C_sf"/>
</dbReference>
<sequence>MPYGVFHLKGEDAREARVGVAIGDSVLDLKVLANNGFFKDILPFNVFAEGALNSFMKLGRPTWLKVRKVLQDVLAKENPILRDNQELLKKALFPLSAITNLLPAKIGDYTDFYSSREHAENMGRIFRPDAEPLLPNWLWLPVGYHGRASSVVVSGQDIRRPNGQVKAPTAATPSFARCNKLDMELEVGMFVGPGNDLGSPISIDKAEEHIFGIVLMNDWSARDIQAWEYVPLGPFGGKNFGTTISPWVVTLEALEPFRIEGPKQEPAPLSYLQPKSPFAFDIHLEVHLATEASPAPSQITQSNFKYLYWSMAQQLVHHTITGCNMVPGDLLGSGTISGPDKQLGSLMELSWNGKNPLVLPSGEKRTFFEDGDTCIIKGWAQGNNYRIGFGDCSGKVLPANKI</sequence>
<evidence type="ECO:0000256" key="13">
    <source>
        <dbReference type="PIRSR" id="PIRSR605959-1"/>
    </source>
</evidence>
<dbReference type="Pfam" id="PF01557">
    <property type="entry name" value="FAA_hydrolase"/>
    <property type="match status" value="1"/>
</dbReference>
<name>A0A6B2L5A7_9EUKA</name>
<evidence type="ECO:0000256" key="8">
    <source>
        <dbReference type="ARBA" id="ARBA00022837"/>
    </source>
</evidence>
<feature type="binding site" evidence="15">
    <location>
        <position position="218"/>
    </location>
    <ligand>
        <name>Ca(2+)</name>
        <dbReference type="ChEBI" id="CHEBI:29108"/>
    </ligand>
</feature>
<evidence type="ECO:0000256" key="14">
    <source>
        <dbReference type="PIRSR" id="PIRSR605959-2"/>
    </source>
</evidence>
<feature type="binding site" evidence="14">
    <location>
        <position position="225"/>
    </location>
    <ligand>
        <name>substrate</name>
    </ligand>
</feature>
<feature type="binding site" evidence="15">
    <location>
        <position position="242"/>
    </location>
    <ligand>
        <name>Mg(2+)</name>
        <dbReference type="ChEBI" id="CHEBI:18420"/>
    </ligand>
</feature>
<dbReference type="UniPathway" id="UPA00139">
    <property type="reaction ID" value="UER00341"/>
</dbReference>
<dbReference type="InterPro" id="IPR036462">
    <property type="entry name" value="Fumarylacetoacetase_N_sf"/>
</dbReference>
<accession>A0A6B2L5A7</accession>
<evidence type="ECO:0000256" key="3">
    <source>
        <dbReference type="ARBA" id="ARBA00010211"/>
    </source>
</evidence>
<dbReference type="SUPFAM" id="SSF56529">
    <property type="entry name" value="FAH"/>
    <property type="match status" value="1"/>
</dbReference>
<organism evidence="19">
    <name type="scientific">Arcella intermedia</name>
    <dbReference type="NCBI Taxonomy" id="1963864"/>
    <lineage>
        <taxon>Eukaryota</taxon>
        <taxon>Amoebozoa</taxon>
        <taxon>Tubulinea</taxon>
        <taxon>Elardia</taxon>
        <taxon>Arcellinida</taxon>
        <taxon>Sphaerothecina</taxon>
        <taxon>Arcellidae</taxon>
        <taxon>Arcella</taxon>
    </lineage>
</organism>
<evidence type="ECO:0000256" key="5">
    <source>
        <dbReference type="ARBA" id="ARBA00014741"/>
    </source>
</evidence>
<reference evidence="19" key="1">
    <citation type="journal article" date="2020" name="J. Eukaryot. Microbiol.">
        <title>De novo Sequencing, Assembly and Annotation of the Transcriptome for the Free-Living Testate Amoeba Arcella intermedia.</title>
        <authorList>
            <person name="Ribeiro G.M."/>
            <person name="Porfirio-Sousa A.L."/>
            <person name="Maurer-Alcala X.X."/>
            <person name="Katz L.A."/>
            <person name="Lahr D.J.G."/>
        </authorList>
    </citation>
    <scope>NUCLEOTIDE SEQUENCE</scope>
</reference>
<evidence type="ECO:0000256" key="11">
    <source>
        <dbReference type="ARBA" id="ARBA00023232"/>
    </source>
</evidence>
<evidence type="ECO:0000256" key="7">
    <source>
        <dbReference type="ARBA" id="ARBA00022801"/>
    </source>
</evidence>
<feature type="binding site" evidence="14">
    <location>
        <position position="127"/>
    </location>
    <ligand>
        <name>substrate</name>
    </ligand>
</feature>
<comment type="pathway">
    <text evidence="2 16">Amino-acid degradation; L-phenylalanine degradation; acetoacetate and fumarate from L-phenylalanine: step 6/6.</text>
</comment>
<evidence type="ECO:0000256" key="4">
    <source>
        <dbReference type="ARBA" id="ARBA00012094"/>
    </source>
</evidence>
<keyword evidence="10 16" id="KW-0828">Tyrosine catabolism</keyword>
<evidence type="ECO:0000256" key="12">
    <source>
        <dbReference type="ARBA" id="ARBA00031740"/>
    </source>
</evidence>
<feature type="binding site" evidence="14">
    <location>
        <position position="113"/>
    </location>
    <ligand>
        <name>substrate</name>
    </ligand>
</feature>
<feature type="active site" description="Proton acceptor" evidence="13">
    <location>
        <position position="118"/>
    </location>
</feature>
<proteinExistence type="inferred from homology"/>
<dbReference type="Gene3D" id="2.30.30.230">
    <property type="entry name" value="Fumarylacetoacetase, N-terminal domain"/>
    <property type="match status" value="1"/>
</dbReference>
<dbReference type="Pfam" id="PF09298">
    <property type="entry name" value="FAA_hydrolase_N"/>
    <property type="match status" value="1"/>
</dbReference>
<feature type="binding site" evidence="15">
    <location>
        <position position="111"/>
    </location>
    <ligand>
        <name>Ca(2+)</name>
        <dbReference type="ChEBI" id="CHEBI:29108"/>
    </ligand>
</feature>
<feature type="domain" description="Fumarylacetoacetase-like C-terminal" evidence="17">
    <location>
        <begin position="110"/>
        <end position="390"/>
    </location>
</feature>
<dbReference type="EC" id="3.7.1.2" evidence="4 16"/>
<dbReference type="AlphaFoldDB" id="A0A6B2L5A7"/>
<dbReference type="PANTHER" id="PTHR43069">
    <property type="entry name" value="FUMARYLACETOACETASE"/>
    <property type="match status" value="1"/>
</dbReference>
<comment type="similarity">
    <text evidence="3 16">Belongs to the FAH family.</text>
</comment>
<dbReference type="GO" id="GO:0006572">
    <property type="term" value="P:L-tyrosine catabolic process"/>
    <property type="evidence" value="ECO:0007669"/>
    <property type="project" value="UniProtKB-UniRule"/>
</dbReference>
<dbReference type="InterPro" id="IPR005959">
    <property type="entry name" value="Fumarylacetoacetase"/>
</dbReference>
<comment type="catalytic activity">
    <reaction evidence="1 16">
        <text>4-fumarylacetoacetate + H2O = acetoacetate + fumarate + H(+)</text>
        <dbReference type="Rhea" id="RHEA:10244"/>
        <dbReference type="ChEBI" id="CHEBI:13705"/>
        <dbReference type="ChEBI" id="CHEBI:15377"/>
        <dbReference type="ChEBI" id="CHEBI:15378"/>
        <dbReference type="ChEBI" id="CHEBI:18034"/>
        <dbReference type="ChEBI" id="CHEBI:29806"/>
        <dbReference type="EC" id="3.7.1.2"/>
    </reaction>
</comment>
<feature type="domain" description="Fumarylacetoacetase N-terminal" evidence="18">
    <location>
        <begin position="1"/>
        <end position="103"/>
    </location>
</feature>
<feature type="binding site" evidence="15">
    <location>
        <position position="186"/>
    </location>
    <ligand>
        <name>Ca(2+)</name>
        <dbReference type="ChEBI" id="CHEBI:29108"/>
    </ligand>
</feature>
<dbReference type="GO" id="GO:0006559">
    <property type="term" value="P:L-phenylalanine catabolic process"/>
    <property type="evidence" value="ECO:0007669"/>
    <property type="project" value="UniProtKB-UniRule"/>
</dbReference>
<dbReference type="FunFam" id="3.90.850.10:FF:000004">
    <property type="entry name" value="Fumarylacetoacetase"/>
    <property type="match status" value="1"/>
</dbReference>
<evidence type="ECO:0000256" key="16">
    <source>
        <dbReference type="RuleBase" id="RU366008"/>
    </source>
</evidence>
<feature type="binding site" evidence="15">
    <location>
        <position position="184"/>
    </location>
    <ligand>
        <name>Ca(2+)</name>
        <dbReference type="ChEBI" id="CHEBI:29108"/>
    </ligand>
</feature>
<dbReference type="NCBIfam" id="TIGR01266">
    <property type="entry name" value="fum_ac_acetase"/>
    <property type="match status" value="1"/>
</dbReference>